<protein>
    <submittedName>
        <fullName evidence="1">Uncharacterized protein</fullName>
    </submittedName>
</protein>
<dbReference type="EMBL" id="BBNQ01000004">
    <property type="protein sequence ID" value="GAL61964.1"/>
    <property type="molecule type" value="Genomic_DNA"/>
</dbReference>
<sequence>MKINKKEDNYYIQLMNNSQYLQKPKTNLIQNTSIYLLKG</sequence>
<comment type="caution">
    <text evidence="1">The sequence shown here is derived from an EMBL/GenBank/DDBJ whole genome shotgun (WGS) entry which is preliminary data.</text>
</comment>
<evidence type="ECO:0000313" key="1">
    <source>
        <dbReference type="EMBL" id="GAL61964.1"/>
    </source>
</evidence>
<dbReference type="Proteomes" id="UP000029644">
    <property type="component" value="Unassembled WGS sequence"/>
</dbReference>
<evidence type="ECO:0000313" key="4">
    <source>
        <dbReference type="Proteomes" id="UP000029644"/>
    </source>
</evidence>
<name>A0A090VF32_9FLAO</name>
<reference evidence="3 4" key="1">
    <citation type="journal article" date="2014" name="Genome Announc.">
        <title>Draft Genome Sequences of Marine Flavobacterium Algibacter lectus Strains SS8 and NR4.</title>
        <authorList>
            <person name="Takatani N."/>
            <person name="Nakanishi M."/>
            <person name="Meirelles P."/>
            <person name="Mino S."/>
            <person name="Suda W."/>
            <person name="Oshima K."/>
            <person name="Hattori M."/>
            <person name="Ohkuma M."/>
            <person name="Hosokawa M."/>
            <person name="Miyashita K."/>
            <person name="Thompson F.L."/>
            <person name="Niwa A."/>
            <person name="Sawabe T."/>
            <person name="Sawabe T."/>
        </authorList>
    </citation>
    <scope>NUCLEOTIDE SEQUENCE [LARGE SCALE GENOMIC DNA]</scope>
    <source>
        <strain evidence="2">JCM 19274</strain>
        <strain evidence="1 4">JCM 19300</strain>
        <strain evidence="3">JCM19274</strain>
    </source>
</reference>
<proteinExistence type="predicted"/>
<evidence type="ECO:0000313" key="2">
    <source>
        <dbReference type="EMBL" id="GAL77339.1"/>
    </source>
</evidence>
<dbReference type="AlphaFoldDB" id="A0A090VF32"/>
<dbReference type="EMBL" id="BBNU01000001">
    <property type="protein sequence ID" value="GAL77339.1"/>
    <property type="molecule type" value="Genomic_DNA"/>
</dbReference>
<dbReference type="Proteomes" id="UP000029643">
    <property type="component" value="Unassembled WGS sequence"/>
</dbReference>
<accession>A0A090VF32</accession>
<organism evidence="1 4">
    <name type="scientific">Algibacter lectus</name>
    <dbReference type="NCBI Taxonomy" id="221126"/>
    <lineage>
        <taxon>Bacteria</taxon>
        <taxon>Pseudomonadati</taxon>
        <taxon>Bacteroidota</taxon>
        <taxon>Flavobacteriia</taxon>
        <taxon>Flavobacteriales</taxon>
        <taxon>Flavobacteriaceae</taxon>
        <taxon>Algibacter</taxon>
    </lineage>
</organism>
<evidence type="ECO:0000313" key="3">
    <source>
        <dbReference type="Proteomes" id="UP000029643"/>
    </source>
</evidence>
<gene>
    <name evidence="2" type="ORF">JCM19274_5052</name>
    <name evidence="1" type="ORF">JCM19300_710</name>
</gene>